<evidence type="ECO:0000256" key="1">
    <source>
        <dbReference type="SAM" id="MobiDB-lite"/>
    </source>
</evidence>
<protein>
    <submittedName>
        <fullName evidence="2">Uncharacterized protein</fullName>
    </submittedName>
</protein>
<feature type="compositionally biased region" description="Polar residues" evidence="1">
    <location>
        <begin position="73"/>
        <end position="94"/>
    </location>
</feature>
<accession>A0AAV0WTD3</accession>
<name>A0AAV0WTD3_9HEMI</name>
<reference evidence="2 3" key="1">
    <citation type="submission" date="2023-01" db="EMBL/GenBank/DDBJ databases">
        <authorList>
            <person name="Whitehead M."/>
        </authorList>
    </citation>
    <scope>NUCLEOTIDE SEQUENCE [LARGE SCALE GENOMIC DNA]</scope>
</reference>
<evidence type="ECO:0000313" key="2">
    <source>
        <dbReference type="EMBL" id="CAI6359101.1"/>
    </source>
</evidence>
<feature type="region of interest" description="Disordered" evidence="1">
    <location>
        <begin position="36"/>
        <end position="94"/>
    </location>
</feature>
<evidence type="ECO:0000313" key="3">
    <source>
        <dbReference type="Proteomes" id="UP001160148"/>
    </source>
</evidence>
<dbReference type="AlphaFoldDB" id="A0AAV0WTD3"/>
<gene>
    <name evidence="2" type="ORF">MEUPH1_LOCUS14544</name>
</gene>
<organism evidence="2 3">
    <name type="scientific">Macrosiphum euphorbiae</name>
    <name type="common">potato aphid</name>
    <dbReference type="NCBI Taxonomy" id="13131"/>
    <lineage>
        <taxon>Eukaryota</taxon>
        <taxon>Metazoa</taxon>
        <taxon>Ecdysozoa</taxon>
        <taxon>Arthropoda</taxon>
        <taxon>Hexapoda</taxon>
        <taxon>Insecta</taxon>
        <taxon>Pterygota</taxon>
        <taxon>Neoptera</taxon>
        <taxon>Paraneoptera</taxon>
        <taxon>Hemiptera</taxon>
        <taxon>Sternorrhyncha</taxon>
        <taxon>Aphidomorpha</taxon>
        <taxon>Aphidoidea</taxon>
        <taxon>Aphididae</taxon>
        <taxon>Macrosiphini</taxon>
        <taxon>Macrosiphum</taxon>
    </lineage>
</organism>
<feature type="compositionally biased region" description="Polar residues" evidence="1">
    <location>
        <begin position="36"/>
        <end position="56"/>
    </location>
</feature>
<comment type="caution">
    <text evidence="2">The sequence shown here is derived from an EMBL/GenBank/DDBJ whole genome shotgun (WGS) entry which is preliminary data.</text>
</comment>
<sequence length="94" mass="10531">MPPKKDKPSGAQYRKSRAQAQLELEKNAKMMNKYFNKNSGTCETSTSTSDARNESINDIDENIFKTPVKHNNETSTSTLEAKNESINSTDENIS</sequence>
<proteinExistence type="predicted"/>
<dbReference type="Proteomes" id="UP001160148">
    <property type="component" value="Unassembled WGS sequence"/>
</dbReference>
<keyword evidence="3" id="KW-1185">Reference proteome</keyword>
<dbReference type="EMBL" id="CARXXK010000002">
    <property type="protein sequence ID" value="CAI6359101.1"/>
    <property type="molecule type" value="Genomic_DNA"/>
</dbReference>